<dbReference type="GO" id="GO:0005886">
    <property type="term" value="C:plasma membrane"/>
    <property type="evidence" value="ECO:0007669"/>
    <property type="project" value="UniProtKB-SubCell"/>
</dbReference>
<evidence type="ECO:0000256" key="4">
    <source>
        <dbReference type="ARBA" id="ARBA00022475"/>
    </source>
</evidence>
<keyword evidence="12 14" id="KW-0449">Lipoprotein</keyword>
<organism evidence="17 18">
    <name type="scientific">Carassius auratus</name>
    <name type="common">Goldfish</name>
    <dbReference type="NCBI Taxonomy" id="7957"/>
    <lineage>
        <taxon>Eukaryota</taxon>
        <taxon>Metazoa</taxon>
        <taxon>Chordata</taxon>
        <taxon>Craniata</taxon>
        <taxon>Vertebrata</taxon>
        <taxon>Euteleostomi</taxon>
        <taxon>Actinopterygii</taxon>
        <taxon>Neopterygii</taxon>
        <taxon>Teleostei</taxon>
        <taxon>Ostariophysi</taxon>
        <taxon>Cypriniformes</taxon>
        <taxon>Cyprinidae</taxon>
        <taxon>Cyprininae</taxon>
        <taxon>Carassius</taxon>
    </lineage>
</organism>
<feature type="region of interest" description="Disordered" evidence="15">
    <location>
        <begin position="580"/>
        <end position="599"/>
    </location>
</feature>
<keyword evidence="7 14" id="KW-0654">Proteoglycan</keyword>
<evidence type="ECO:0000256" key="10">
    <source>
        <dbReference type="ARBA" id="ARBA00023180"/>
    </source>
</evidence>
<dbReference type="RefSeq" id="XP_026135221.1">
    <property type="nucleotide sequence ID" value="XM_026279436.1"/>
</dbReference>
<dbReference type="KEGG" id="caua:113113317"/>
<dbReference type="GO" id="GO:0098552">
    <property type="term" value="C:side of membrane"/>
    <property type="evidence" value="ECO:0007669"/>
    <property type="project" value="UniProtKB-KW"/>
</dbReference>
<comment type="function">
    <text evidence="14">Cell surface proteoglycan.</text>
</comment>
<evidence type="ECO:0000256" key="1">
    <source>
        <dbReference type="ARBA" id="ARBA00004471"/>
    </source>
</evidence>
<evidence type="ECO:0000313" key="18">
    <source>
        <dbReference type="RefSeq" id="XP_026135221.1"/>
    </source>
</evidence>
<dbReference type="PANTHER" id="PTHR10822:SF4">
    <property type="entry name" value="GLYPICAN-3"/>
    <property type="match status" value="1"/>
</dbReference>
<evidence type="ECO:0000256" key="11">
    <source>
        <dbReference type="ARBA" id="ARBA00023207"/>
    </source>
</evidence>
<evidence type="ECO:0000256" key="13">
    <source>
        <dbReference type="RuleBase" id="RU003518"/>
    </source>
</evidence>
<keyword evidence="9" id="KW-1015">Disulfide bond</keyword>
<dbReference type="AlphaFoldDB" id="A0A6P6QQ09"/>
<protein>
    <recommendedName>
        <fullName evidence="3">Glypican-3</fullName>
    </recommendedName>
</protein>
<dbReference type="GO" id="GO:0005576">
    <property type="term" value="C:extracellular region"/>
    <property type="evidence" value="ECO:0007669"/>
    <property type="project" value="TreeGrafter"/>
</dbReference>
<sequence>MSGLKLNGALILCVLMLPFSRPSSQVLDCREVRSSFQFLYPGMKWTPETPVSGSDLQVCQPKGLTCCSRKMEERYLLIAKQNMESSLQATSAQLKVLIIQNAALFQEAFDMVLRLGRNSTLTLLREFPGLGAGASGAVTQLFLEMSLYILGSDANVNDMVSSFFSHLFPFTYRRLLGNGAVTGISDECLRGAWRGSSAFGSFPKMMMTRLSRSLLATRVFLQALNLGIEVVNTTQHLRAGRDCGRSLLKLWYCPHCQGLLEARPCRPLCVSTMGVCLGGAAEVQPHWRSYVEGLGSLAAAMKGEQDIEAVVLRLHVIISQALKQAVAAKSKVSAQVSGICAHAPSRVSRAAVLSAEHAPASPMPHNRPTVNFDPDETLFGRRREFISGLRGFSQFYSGLGEALCSKEPAALNGSLCWNGQEMTEKFPGPGIKKVPPHGSESRQKPPEPVISQIIDKLKHINQLLQMVTLPEKRWRARPGGGAARRVPAGQGQADEDEEGLESGDCDDEDECTGVSGLGPPPRRKRLRIFAGILYKGNGENVFLSQLPPIISTIMGNGRRRSISCPSLTIPLTANYLTTDPSRGGSTCPTPTPGASTAHMHSWPALSPSRTWRLWWEPEITVCLLMKLSVGDGGPATEALLTGPKTYGQTETE</sequence>
<evidence type="ECO:0000256" key="5">
    <source>
        <dbReference type="ARBA" id="ARBA00022622"/>
    </source>
</evidence>
<dbReference type="Proteomes" id="UP000515129">
    <property type="component" value="Chromosome 14"/>
</dbReference>
<feature type="compositionally biased region" description="Polar residues" evidence="15">
    <location>
        <begin position="580"/>
        <end position="594"/>
    </location>
</feature>
<evidence type="ECO:0000256" key="12">
    <source>
        <dbReference type="ARBA" id="ARBA00023288"/>
    </source>
</evidence>
<reference evidence="18" key="1">
    <citation type="submission" date="2025-08" db="UniProtKB">
        <authorList>
            <consortium name="RefSeq"/>
        </authorList>
    </citation>
    <scope>IDENTIFICATION</scope>
    <source>
        <strain evidence="18">Wakin</strain>
        <tissue evidence="18">Muscle</tissue>
    </source>
</reference>
<evidence type="ECO:0000256" key="14">
    <source>
        <dbReference type="RuleBase" id="RU003519"/>
    </source>
</evidence>
<dbReference type="GeneID" id="113113317"/>
<evidence type="ECO:0000256" key="16">
    <source>
        <dbReference type="SAM" id="SignalP"/>
    </source>
</evidence>
<comment type="similarity">
    <text evidence="2 13">Belongs to the glypican family.</text>
</comment>
<feature type="region of interest" description="Disordered" evidence="15">
    <location>
        <begin position="475"/>
        <end position="518"/>
    </location>
</feature>
<keyword evidence="8 14" id="KW-0472">Membrane</keyword>
<dbReference type="GO" id="GO:0016477">
    <property type="term" value="P:cell migration"/>
    <property type="evidence" value="ECO:0007669"/>
    <property type="project" value="TreeGrafter"/>
</dbReference>
<feature type="compositionally biased region" description="Low complexity" evidence="15">
    <location>
        <begin position="483"/>
        <end position="492"/>
    </location>
</feature>
<evidence type="ECO:0000256" key="7">
    <source>
        <dbReference type="ARBA" id="ARBA00022974"/>
    </source>
</evidence>
<accession>A0A6P6QQ09</accession>
<keyword evidence="11 14" id="KW-0357">Heparan sulfate</keyword>
<dbReference type="PANTHER" id="PTHR10822">
    <property type="entry name" value="GLYPICAN"/>
    <property type="match status" value="1"/>
</dbReference>
<keyword evidence="5 14" id="KW-0336">GPI-anchor</keyword>
<keyword evidence="17" id="KW-1185">Reference proteome</keyword>
<dbReference type="GO" id="GO:0009986">
    <property type="term" value="C:cell surface"/>
    <property type="evidence" value="ECO:0007669"/>
    <property type="project" value="TreeGrafter"/>
</dbReference>
<dbReference type="GO" id="GO:1905475">
    <property type="term" value="P:regulation of protein localization to membrane"/>
    <property type="evidence" value="ECO:0007669"/>
    <property type="project" value="TreeGrafter"/>
</dbReference>
<feature type="chain" id="PRO_5027776627" description="Glypican-3" evidence="16">
    <location>
        <begin position="25"/>
        <end position="652"/>
    </location>
</feature>
<evidence type="ECO:0000256" key="3">
    <source>
        <dbReference type="ARBA" id="ARBA00014712"/>
    </source>
</evidence>
<proteinExistence type="inferred from homology"/>
<dbReference type="GO" id="GO:0090263">
    <property type="term" value="P:positive regulation of canonical Wnt signaling pathway"/>
    <property type="evidence" value="ECO:0007669"/>
    <property type="project" value="TreeGrafter"/>
</dbReference>
<dbReference type="OrthoDB" id="6380619at2759"/>
<evidence type="ECO:0000313" key="17">
    <source>
        <dbReference type="Proteomes" id="UP000515129"/>
    </source>
</evidence>
<gene>
    <name evidence="18" type="primary">LOC113113317</name>
</gene>
<keyword evidence="10" id="KW-0325">Glycoprotein</keyword>
<evidence type="ECO:0000256" key="15">
    <source>
        <dbReference type="SAM" id="MobiDB-lite"/>
    </source>
</evidence>
<evidence type="ECO:0000256" key="9">
    <source>
        <dbReference type="ARBA" id="ARBA00023157"/>
    </source>
</evidence>
<keyword evidence="6 16" id="KW-0732">Signal</keyword>
<evidence type="ECO:0000256" key="8">
    <source>
        <dbReference type="ARBA" id="ARBA00023136"/>
    </source>
</evidence>
<feature type="compositionally biased region" description="Acidic residues" evidence="15">
    <location>
        <begin position="493"/>
        <end position="511"/>
    </location>
</feature>
<keyword evidence="4" id="KW-1003">Cell membrane</keyword>
<comment type="subcellular location">
    <subcellularLocation>
        <location evidence="1">Cell membrane</location>
        <topology evidence="1">Lipid-anchor</topology>
        <topology evidence="1">GPI-anchor</topology>
        <orientation evidence="1">Extracellular side</orientation>
    </subcellularLocation>
</comment>
<dbReference type="Pfam" id="PF01153">
    <property type="entry name" value="Glypican"/>
    <property type="match status" value="1"/>
</dbReference>
<evidence type="ECO:0000256" key="6">
    <source>
        <dbReference type="ARBA" id="ARBA00022729"/>
    </source>
</evidence>
<dbReference type="InterPro" id="IPR001863">
    <property type="entry name" value="Glypican"/>
</dbReference>
<name>A0A6P6QQ09_CARAU</name>
<feature type="signal peptide" evidence="16">
    <location>
        <begin position="1"/>
        <end position="24"/>
    </location>
</feature>
<evidence type="ECO:0000256" key="2">
    <source>
        <dbReference type="ARBA" id="ARBA00010260"/>
    </source>
</evidence>